<dbReference type="InterPro" id="IPR013096">
    <property type="entry name" value="Cupin_2"/>
</dbReference>
<dbReference type="InterPro" id="IPR010982">
    <property type="entry name" value="Lambda_DNA-bd_dom_sf"/>
</dbReference>
<evidence type="ECO:0000313" key="6">
    <source>
        <dbReference type="Proteomes" id="UP000001977"/>
    </source>
</evidence>
<proteinExistence type="predicted"/>
<dbReference type="AlphaFoldDB" id="Q2KW20"/>
<dbReference type="STRING" id="360910.BAV0883"/>
<dbReference type="eggNOG" id="COG1396">
    <property type="taxonomic scope" value="Bacteria"/>
</dbReference>
<dbReference type="GO" id="GO:0003677">
    <property type="term" value="F:DNA binding"/>
    <property type="evidence" value="ECO:0007669"/>
    <property type="project" value="UniProtKB-KW"/>
</dbReference>
<dbReference type="CDD" id="cd00093">
    <property type="entry name" value="HTH_XRE"/>
    <property type="match status" value="1"/>
</dbReference>
<dbReference type="SMART" id="SM00530">
    <property type="entry name" value="HTH_XRE"/>
    <property type="match status" value="1"/>
</dbReference>
<dbReference type="HOGENOM" id="CLU_085376_5_1_4"/>
<gene>
    <name evidence="5" type="ordered locus">BAV0883</name>
</gene>
<dbReference type="KEGG" id="bav:BAV0883"/>
<dbReference type="InterPro" id="IPR011051">
    <property type="entry name" value="RmlC_Cupin_sf"/>
</dbReference>
<dbReference type="Pfam" id="PF07883">
    <property type="entry name" value="Cupin_2"/>
    <property type="match status" value="1"/>
</dbReference>
<dbReference type="InterPro" id="IPR014710">
    <property type="entry name" value="RmlC-like_jellyroll"/>
</dbReference>
<name>Q2KW20_BORA1</name>
<sequence>MSEPVLEHVSANVRRLRAERGLSQTALAARAGLSRRMIVGLESGEANISLAKLGLIATALDVNFIELVSSPGQTPGALTWRGLHPGSQAHLVASAPGKANTELWIWTLAPGERYQAEPDPPGWSEILYVIEGELTLRYEGVTRLLAAGSATAYDSCADYAYLNEGETVLRFTRNVVY</sequence>
<dbReference type="EMBL" id="AM167904">
    <property type="protein sequence ID" value="CAJ48494.1"/>
    <property type="molecule type" value="Genomic_DNA"/>
</dbReference>
<evidence type="ECO:0000256" key="3">
    <source>
        <dbReference type="ARBA" id="ARBA00023163"/>
    </source>
</evidence>
<accession>Q2KW20</accession>
<evidence type="ECO:0000259" key="4">
    <source>
        <dbReference type="PROSITE" id="PS50943"/>
    </source>
</evidence>
<dbReference type="Proteomes" id="UP000001977">
    <property type="component" value="Chromosome"/>
</dbReference>
<dbReference type="Pfam" id="PF01381">
    <property type="entry name" value="HTH_3"/>
    <property type="match status" value="1"/>
</dbReference>
<feature type="domain" description="HTH cro/C1-type" evidence="4">
    <location>
        <begin position="13"/>
        <end position="67"/>
    </location>
</feature>
<evidence type="ECO:0000256" key="1">
    <source>
        <dbReference type="ARBA" id="ARBA00023015"/>
    </source>
</evidence>
<dbReference type="Gene3D" id="1.10.260.40">
    <property type="entry name" value="lambda repressor-like DNA-binding domains"/>
    <property type="match status" value="1"/>
</dbReference>
<protein>
    <submittedName>
        <fullName evidence="5">Transcriptional regulator</fullName>
    </submittedName>
</protein>
<keyword evidence="3" id="KW-0804">Transcription</keyword>
<dbReference type="SUPFAM" id="SSF47413">
    <property type="entry name" value="lambda repressor-like DNA-binding domains"/>
    <property type="match status" value="1"/>
</dbReference>
<dbReference type="CDD" id="cd02209">
    <property type="entry name" value="cupin_XRE_C"/>
    <property type="match status" value="1"/>
</dbReference>
<dbReference type="RefSeq" id="WP_012416574.1">
    <property type="nucleotide sequence ID" value="NC_010645.1"/>
</dbReference>
<dbReference type="GO" id="GO:0003700">
    <property type="term" value="F:DNA-binding transcription factor activity"/>
    <property type="evidence" value="ECO:0007669"/>
    <property type="project" value="TreeGrafter"/>
</dbReference>
<keyword evidence="6" id="KW-1185">Reference proteome</keyword>
<reference evidence="5 6" key="1">
    <citation type="journal article" date="2006" name="J. Bacteriol.">
        <title>Comparison of the genome sequence of the poultry pathogen Bordetella avium with those of B. bronchiseptica, B. pertussis, and B. parapertussis reveals extensive diversity in surface structures associated with host interaction.</title>
        <authorList>
            <person name="Sebaihia M."/>
            <person name="Preston A."/>
            <person name="Maskell D.J."/>
            <person name="Kuzmiak H."/>
            <person name="Connell T.D."/>
            <person name="King N.D."/>
            <person name="Orndorff P.E."/>
            <person name="Miyamoto D.M."/>
            <person name="Thomson N.R."/>
            <person name="Harris D."/>
            <person name="Goble A."/>
            <person name="Lord A."/>
            <person name="Murphy L."/>
            <person name="Quail M.A."/>
            <person name="Rutter S."/>
            <person name="Squares R."/>
            <person name="Squares S."/>
            <person name="Woodward J."/>
            <person name="Parkhill J."/>
            <person name="Temple L.M."/>
        </authorList>
    </citation>
    <scope>NUCLEOTIDE SEQUENCE [LARGE SCALE GENOMIC DNA]</scope>
    <source>
        <strain evidence="5 6">197N</strain>
    </source>
</reference>
<dbReference type="GeneID" id="92935926"/>
<keyword evidence="1" id="KW-0805">Transcription regulation</keyword>
<dbReference type="OrthoDB" id="9810578at2"/>
<dbReference type="InterPro" id="IPR001387">
    <property type="entry name" value="Cro/C1-type_HTH"/>
</dbReference>
<dbReference type="SUPFAM" id="SSF51182">
    <property type="entry name" value="RmlC-like cupins"/>
    <property type="match status" value="1"/>
</dbReference>
<dbReference type="PANTHER" id="PTHR46797:SF23">
    <property type="entry name" value="HTH-TYPE TRANSCRIPTIONAL REGULATOR SUTR"/>
    <property type="match status" value="1"/>
</dbReference>
<dbReference type="InterPro" id="IPR050807">
    <property type="entry name" value="TransReg_Diox_bact_type"/>
</dbReference>
<evidence type="ECO:0000256" key="2">
    <source>
        <dbReference type="ARBA" id="ARBA00023125"/>
    </source>
</evidence>
<dbReference type="PANTHER" id="PTHR46797">
    <property type="entry name" value="HTH-TYPE TRANSCRIPTIONAL REGULATOR"/>
    <property type="match status" value="1"/>
</dbReference>
<organism evidence="5 6">
    <name type="scientific">Bordetella avium (strain 197N)</name>
    <dbReference type="NCBI Taxonomy" id="360910"/>
    <lineage>
        <taxon>Bacteria</taxon>
        <taxon>Pseudomonadati</taxon>
        <taxon>Pseudomonadota</taxon>
        <taxon>Betaproteobacteria</taxon>
        <taxon>Burkholderiales</taxon>
        <taxon>Alcaligenaceae</taxon>
        <taxon>Bordetella</taxon>
    </lineage>
</organism>
<evidence type="ECO:0000313" key="5">
    <source>
        <dbReference type="EMBL" id="CAJ48494.1"/>
    </source>
</evidence>
<dbReference type="PROSITE" id="PS50943">
    <property type="entry name" value="HTH_CROC1"/>
    <property type="match status" value="1"/>
</dbReference>
<keyword evidence="2" id="KW-0238">DNA-binding</keyword>
<dbReference type="GO" id="GO:0005829">
    <property type="term" value="C:cytosol"/>
    <property type="evidence" value="ECO:0007669"/>
    <property type="project" value="TreeGrafter"/>
</dbReference>
<dbReference type="Gene3D" id="2.60.120.10">
    <property type="entry name" value="Jelly Rolls"/>
    <property type="match status" value="1"/>
</dbReference>